<evidence type="ECO:0000259" key="7">
    <source>
        <dbReference type="PROSITE" id="PS50056"/>
    </source>
</evidence>
<gene>
    <name evidence="8" type="ORF">B0H16DRAFT_1301984</name>
</gene>
<evidence type="ECO:0000256" key="3">
    <source>
        <dbReference type="ARBA" id="ARBA00022912"/>
    </source>
</evidence>
<evidence type="ECO:0000259" key="6">
    <source>
        <dbReference type="PROSITE" id="PS50054"/>
    </source>
</evidence>
<dbReference type="SUPFAM" id="SSF52799">
    <property type="entry name" value="(Phosphotyrosine protein) phosphatases II"/>
    <property type="match status" value="1"/>
</dbReference>
<dbReference type="GO" id="GO:0005829">
    <property type="term" value="C:cytosol"/>
    <property type="evidence" value="ECO:0007669"/>
    <property type="project" value="TreeGrafter"/>
</dbReference>
<dbReference type="PANTHER" id="PTHR45948:SF2">
    <property type="entry name" value="DUAL SPECIFICITY PROTEIN PHOSPHATASE"/>
    <property type="match status" value="1"/>
</dbReference>
<dbReference type="EMBL" id="JARKIB010000008">
    <property type="protein sequence ID" value="KAJ7777448.1"/>
    <property type="molecule type" value="Genomic_DNA"/>
</dbReference>
<evidence type="ECO:0000256" key="5">
    <source>
        <dbReference type="ARBA" id="ARBA00048336"/>
    </source>
</evidence>
<dbReference type="CDD" id="cd14498">
    <property type="entry name" value="DSP"/>
    <property type="match status" value="1"/>
</dbReference>
<dbReference type="Proteomes" id="UP001215598">
    <property type="component" value="Unassembled WGS sequence"/>
</dbReference>
<comment type="catalytic activity">
    <reaction evidence="4">
        <text>O-phospho-L-seryl-[protein] + H2O = L-seryl-[protein] + phosphate</text>
        <dbReference type="Rhea" id="RHEA:20629"/>
        <dbReference type="Rhea" id="RHEA-COMP:9863"/>
        <dbReference type="Rhea" id="RHEA-COMP:11604"/>
        <dbReference type="ChEBI" id="CHEBI:15377"/>
        <dbReference type="ChEBI" id="CHEBI:29999"/>
        <dbReference type="ChEBI" id="CHEBI:43474"/>
        <dbReference type="ChEBI" id="CHEBI:83421"/>
        <dbReference type="EC" id="3.1.3.16"/>
    </reaction>
</comment>
<feature type="domain" description="Tyrosine-protein phosphatase" evidence="6">
    <location>
        <begin position="29"/>
        <end position="174"/>
    </location>
</feature>
<dbReference type="PANTHER" id="PTHR45948">
    <property type="entry name" value="DUAL SPECIFICITY PROTEIN PHOSPHATASE DDB_G0269404-RELATED"/>
    <property type="match status" value="1"/>
</dbReference>
<dbReference type="GO" id="GO:0004725">
    <property type="term" value="F:protein tyrosine phosphatase activity"/>
    <property type="evidence" value="ECO:0007669"/>
    <property type="project" value="TreeGrafter"/>
</dbReference>
<dbReference type="InterPro" id="IPR029021">
    <property type="entry name" value="Prot-tyrosine_phosphatase-like"/>
</dbReference>
<dbReference type="PROSITE" id="PS50056">
    <property type="entry name" value="TYR_PHOSPHATASE_2"/>
    <property type="match status" value="1"/>
</dbReference>
<comment type="catalytic activity">
    <reaction evidence="5">
        <text>O-phospho-L-threonyl-[protein] + H2O = L-threonyl-[protein] + phosphate</text>
        <dbReference type="Rhea" id="RHEA:47004"/>
        <dbReference type="Rhea" id="RHEA-COMP:11060"/>
        <dbReference type="Rhea" id="RHEA-COMP:11605"/>
        <dbReference type="ChEBI" id="CHEBI:15377"/>
        <dbReference type="ChEBI" id="CHEBI:30013"/>
        <dbReference type="ChEBI" id="CHEBI:43474"/>
        <dbReference type="ChEBI" id="CHEBI:61977"/>
        <dbReference type="EC" id="3.1.3.16"/>
    </reaction>
</comment>
<dbReference type="PROSITE" id="PS00383">
    <property type="entry name" value="TYR_PHOSPHATASE_1"/>
    <property type="match status" value="1"/>
</dbReference>
<name>A0AAD7NVG3_9AGAR</name>
<evidence type="ECO:0000313" key="9">
    <source>
        <dbReference type="Proteomes" id="UP001215598"/>
    </source>
</evidence>
<protein>
    <submittedName>
        <fullName evidence="8">Protein-tyrosine phosphatase-like protein</fullName>
    </submittedName>
</protein>
<sequence length="222" mass="24184">MLSFSTPSWQTAVLTQNGGLLGSSGKARLASLIVPRVYLSDYFTARDPKQLSRLKITHVVSVLDREPTIPDYIPDDHKLRISIADRADADIQQYLTQTTDFITAALAENEENNVLVHCFQGVSRSATVVCAYIVATTTLTATESITYAQAKRSVVCPNLGFRKQLQAWSEQFYGNNAKRPGGSRVSKMTEGIAGRIREFKAAAGAPPTLKPKVAPPKPVVSC</sequence>
<evidence type="ECO:0000313" key="8">
    <source>
        <dbReference type="EMBL" id="KAJ7777448.1"/>
    </source>
</evidence>
<reference evidence="8" key="1">
    <citation type="submission" date="2023-03" db="EMBL/GenBank/DDBJ databases">
        <title>Massive genome expansion in bonnet fungi (Mycena s.s.) driven by repeated elements and novel gene families across ecological guilds.</title>
        <authorList>
            <consortium name="Lawrence Berkeley National Laboratory"/>
            <person name="Harder C.B."/>
            <person name="Miyauchi S."/>
            <person name="Viragh M."/>
            <person name="Kuo A."/>
            <person name="Thoen E."/>
            <person name="Andreopoulos B."/>
            <person name="Lu D."/>
            <person name="Skrede I."/>
            <person name="Drula E."/>
            <person name="Henrissat B."/>
            <person name="Morin E."/>
            <person name="Kohler A."/>
            <person name="Barry K."/>
            <person name="LaButti K."/>
            <person name="Morin E."/>
            <person name="Salamov A."/>
            <person name="Lipzen A."/>
            <person name="Mereny Z."/>
            <person name="Hegedus B."/>
            <person name="Baldrian P."/>
            <person name="Stursova M."/>
            <person name="Weitz H."/>
            <person name="Taylor A."/>
            <person name="Grigoriev I.V."/>
            <person name="Nagy L.G."/>
            <person name="Martin F."/>
            <person name="Kauserud H."/>
        </authorList>
    </citation>
    <scope>NUCLEOTIDE SEQUENCE</scope>
    <source>
        <strain evidence="8">CBHHK182m</strain>
    </source>
</reference>
<dbReference type="Gene3D" id="3.90.190.10">
    <property type="entry name" value="Protein tyrosine phosphatase superfamily"/>
    <property type="match status" value="1"/>
</dbReference>
<dbReference type="InterPro" id="IPR000387">
    <property type="entry name" value="Tyr_Pase_dom"/>
</dbReference>
<evidence type="ECO:0000256" key="2">
    <source>
        <dbReference type="ARBA" id="ARBA00022801"/>
    </source>
</evidence>
<accession>A0AAD7NVG3</accession>
<keyword evidence="2" id="KW-0378">Hydrolase</keyword>
<dbReference type="GO" id="GO:0007165">
    <property type="term" value="P:signal transduction"/>
    <property type="evidence" value="ECO:0007669"/>
    <property type="project" value="TreeGrafter"/>
</dbReference>
<comment type="similarity">
    <text evidence="1">Belongs to the protein-tyrosine phosphatase family. Non-receptor class dual specificity subfamily.</text>
</comment>
<dbReference type="InterPro" id="IPR020422">
    <property type="entry name" value="TYR_PHOSPHATASE_DUAL_dom"/>
</dbReference>
<evidence type="ECO:0000256" key="4">
    <source>
        <dbReference type="ARBA" id="ARBA00047761"/>
    </source>
</evidence>
<keyword evidence="9" id="KW-1185">Reference proteome</keyword>
<dbReference type="Pfam" id="PF00782">
    <property type="entry name" value="DSPc"/>
    <property type="match status" value="1"/>
</dbReference>
<dbReference type="InterPro" id="IPR000340">
    <property type="entry name" value="Dual-sp_phosphatase_cat-dom"/>
</dbReference>
<evidence type="ECO:0000256" key="1">
    <source>
        <dbReference type="ARBA" id="ARBA00008601"/>
    </source>
</evidence>
<feature type="domain" description="Tyrosine specific protein phosphatases" evidence="7">
    <location>
        <begin position="92"/>
        <end position="152"/>
    </location>
</feature>
<dbReference type="PROSITE" id="PS50054">
    <property type="entry name" value="TYR_PHOSPHATASE_DUAL"/>
    <property type="match status" value="1"/>
</dbReference>
<dbReference type="AlphaFoldDB" id="A0AAD7NVG3"/>
<proteinExistence type="inferred from homology"/>
<dbReference type="GO" id="GO:0004722">
    <property type="term" value="F:protein serine/threonine phosphatase activity"/>
    <property type="evidence" value="ECO:0007669"/>
    <property type="project" value="UniProtKB-EC"/>
</dbReference>
<organism evidence="8 9">
    <name type="scientific">Mycena metata</name>
    <dbReference type="NCBI Taxonomy" id="1033252"/>
    <lineage>
        <taxon>Eukaryota</taxon>
        <taxon>Fungi</taxon>
        <taxon>Dikarya</taxon>
        <taxon>Basidiomycota</taxon>
        <taxon>Agaricomycotina</taxon>
        <taxon>Agaricomycetes</taxon>
        <taxon>Agaricomycetidae</taxon>
        <taxon>Agaricales</taxon>
        <taxon>Marasmiineae</taxon>
        <taxon>Mycenaceae</taxon>
        <taxon>Mycena</taxon>
    </lineage>
</organism>
<dbReference type="SMART" id="SM00195">
    <property type="entry name" value="DSPc"/>
    <property type="match status" value="1"/>
</dbReference>
<dbReference type="InterPro" id="IPR016130">
    <property type="entry name" value="Tyr_Pase_AS"/>
</dbReference>
<comment type="caution">
    <text evidence="8">The sequence shown here is derived from an EMBL/GenBank/DDBJ whole genome shotgun (WGS) entry which is preliminary data.</text>
</comment>
<keyword evidence="3" id="KW-0904">Protein phosphatase</keyword>